<evidence type="ECO:0000313" key="1">
    <source>
        <dbReference type="PDB" id="9EA1"/>
    </source>
</evidence>
<reference evidence="1" key="1">
    <citation type="journal article" date="2025" name="Chemistry">
        <title>Elucidating ligand interactions and small-molecule activation in the pyrrolnitrin biosynthetic enzyme PrnB.</title>
        <authorList>
            <person name="Li B."/>
            <person name="Usai R."/>
            <person name="Campbell J."/>
            <person name="Wang Y."/>
        </authorList>
    </citation>
    <scope>X-RAY CRYSTALLOGRAPHY (2.29 ANGSTROMS)</scope>
</reference>
<keyword evidence="1" id="KW-0002">3D-structure</keyword>
<protein>
    <submittedName>
        <fullName evidence="1">PrnB</fullName>
    </submittedName>
</protein>
<sequence length="350" mass="39277">MISNEISKLDPLNLDAFFNQLPSLNQNLEVSLLIDKLREITKSYLPTTFSINDALAATRDLGMIMSSVRKLGIQPVSAVSDLEVFLETLSEITNMVPRETSYHYGPWNPIGERERRFTHFPDERGLIEGVRIAIPGIELAIREINQLSNLSLNDPAFESLAKSAALHVYQAVDGIGETIKKTDPYVFSHELRPFFDPIRIGGKSYIGAGGGQIPLFVVDVKLWLGNHSPNSEYVSFIKDSVFYLPPELRPICVDSLLEPSVINQKFAEFGSVEITDQVIKGMESLLSVIQVLLKFRKPHFQLAQRTLSKENRGNYTTGSAGYTNSFNHMVLEFTIEVEKQIRAVLAPYRS</sequence>
<dbReference type="PDB" id="9EA1">
    <property type="method" value="X-ray"/>
    <property type="resolution" value="2.29 A"/>
    <property type="chains" value="A/B=1-350"/>
</dbReference>
<organism evidence="1">
    <name type="scientific">Flavobacteriales bacterium</name>
    <dbReference type="NCBI Taxonomy" id="2021391"/>
    <lineage>
        <taxon>Bacteria</taxon>
        <taxon>Pseudomonadati</taxon>
        <taxon>Bacteroidota</taxon>
        <taxon>Flavobacteriia</taxon>
        <taxon>Flavobacteriales</taxon>
    </lineage>
</organism>
<proteinExistence type="evidence at protein level"/>
<accession>A0AC62AEF3</accession>
<name>A0AC62AEF3_9FLAO</name>